<proteinExistence type="predicted"/>
<dbReference type="Proteomes" id="UP000186817">
    <property type="component" value="Unassembled WGS sequence"/>
</dbReference>
<protein>
    <submittedName>
        <fullName evidence="1">Uncharacterized protein</fullName>
    </submittedName>
</protein>
<accession>A0A1Q9D334</accession>
<evidence type="ECO:0000313" key="1">
    <source>
        <dbReference type="EMBL" id="OLP89591.1"/>
    </source>
</evidence>
<gene>
    <name evidence="1" type="ORF">AK812_SmicGene28930</name>
</gene>
<dbReference type="AlphaFoldDB" id="A0A1Q9D334"/>
<dbReference type="EMBL" id="LSRX01000752">
    <property type="protein sequence ID" value="OLP89591.1"/>
    <property type="molecule type" value="Genomic_DNA"/>
</dbReference>
<name>A0A1Q9D334_SYMMI</name>
<sequence>MKAISPNEDLASVLANRSCYAYCRDGFELQQNEASGLEAVSDVPAIEPGRKKRVCVALPCLYNIPFGFEYIHNCDSFMSGISCKYPGVNVGVTSRGHKLYNIINDVLERMAEGQGQVELDDVPGPLSWAFPRMPQFINDSQEVELTFNASAYNLNYSQEAARVFFSADRSFSSVQAGEVFVSTVLDYFNASTTEEVCLGIRTAEAGDAQFSPPHRTIPDNAVAASRMSPFVVHTLRDDMYP</sequence>
<comment type="caution">
    <text evidence="1">The sequence shown here is derived from an EMBL/GenBank/DDBJ whole genome shotgun (WGS) entry which is preliminary data.</text>
</comment>
<evidence type="ECO:0000313" key="2">
    <source>
        <dbReference type="Proteomes" id="UP000186817"/>
    </source>
</evidence>
<organism evidence="1 2">
    <name type="scientific">Symbiodinium microadriaticum</name>
    <name type="common">Dinoflagellate</name>
    <name type="synonym">Zooxanthella microadriatica</name>
    <dbReference type="NCBI Taxonomy" id="2951"/>
    <lineage>
        <taxon>Eukaryota</taxon>
        <taxon>Sar</taxon>
        <taxon>Alveolata</taxon>
        <taxon>Dinophyceae</taxon>
        <taxon>Suessiales</taxon>
        <taxon>Symbiodiniaceae</taxon>
        <taxon>Symbiodinium</taxon>
    </lineage>
</organism>
<reference evidence="1 2" key="1">
    <citation type="submission" date="2016-02" db="EMBL/GenBank/DDBJ databases">
        <title>Genome analysis of coral dinoflagellate symbionts highlights evolutionary adaptations to a symbiotic lifestyle.</title>
        <authorList>
            <person name="Aranda M."/>
            <person name="Li Y."/>
            <person name="Liew Y.J."/>
            <person name="Baumgarten S."/>
            <person name="Simakov O."/>
            <person name="Wilson M."/>
            <person name="Piel J."/>
            <person name="Ashoor H."/>
            <person name="Bougouffa S."/>
            <person name="Bajic V.B."/>
            <person name="Ryu T."/>
            <person name="Ravasi T."/>
            <person name="Bayer T."/>
            <person name="Micklem G."/>
            <person name="Kim H."/>
            <person name="Bhak J."/>
            <person name="Lajeunesse T.C."/>
            <person name="Voolstra C.R."/>
        </authorList>
    </citation>
    <scope>NUCLEOTIDE SEQUENCE [LARGE SCALE GENOMIC DNA]</scope>
    <source>
        <strain evidence="1 2">CCMP2467</strain>
    </source>
</reference>
<keyword evidence="2" id="KW-1185">Reference proteome</keyword>
<dbReference type="OrthoDB" id="10496456at2759"/>